<sequence>MIVRRCVLDSNVLIYHLNGVLNDELEEFLADVLLSGPRISVFP</sequence>
<evidence type="ECO:0008006" key="4">
    <source>
        <dbReference type="Google" id="ProtNLM"/>
    </source>
</evidence>
<organism evidence="3">
    <name type="scientific">Candidatus Kentrum sp. MB</name>
    <dbReference type="NCBI Taxonomy" id="2138164"/>
    <lineage>
        <taxon>Bacteria</taxon>
        <taxon>Pseudomonadati</taxon>
        <taxon>Pseudomonadota</taxon>
        <taxon>Gammaproteobacteria</taxon>
        <taxon>Candidatus Kentrum</taxon>
    </lineage>
</organism>
<evidence type="ECO:0000313" key="3">
    <source>
        <dbReference type="EMBL" id="VFK75617.1"/>
    </source>
</evidence>
<name>A0A451BBF9_9GAMM</name>
<reference evidence="3" key="1">
    <citation type="submission" date="2019-02" db="EMBL/GenBank/DDBJ databases">
        <authorList>
            <person name="Gruber-Vodicka R. H."/>
            <person name="Seah K. B. B."/>
        </authorList>
    </citation>
    <scope>NUCLEOTIDE SEQUENCE</scope>
    <source>
        <strain evidence="1">BECK_BZ197</strain>
        <strain evidence="3">BECK_BZ198</strain>
        <strain evidence="2">BECK_BZ199</strain>
    </source>
</reference>
<dbReference type="EMBL" id="CAADFO010000014">
    <property type="protein sequence ID" value="VFK25535.1"/>
    <property type="molecule type" value="Genomic_DNA"/>
</dbReference>
<evidence type="ECO:0000313" key="2">
    <source>
        <dbReference type="EMBL" id="VFK31699.1"/>
    </source>
</evidence>
<evidence type="ECO:0000313" key="1">
    <source>
        <dbReference type="EMBL" id="VFK25535.1"/>
    </source>
</evidence>
<dbReference type="EMBL" id="CAADGH010000027">
    <property type="protein sequence ID" value="VFK75617.1"/>
    <property type="molecule type" value="Genomic_DNA"/>
</dbReference>
<proteinExistence type="predicted"/>
<dbReference type="EMBL" id="CAADFQ010000026">
    <property type="protein sequence ID" value="VFK31699.1"/>
    <property type="molecule type" value="Genomic_DNA"/>
</dbReference>
<gene>
    <name evidence="1" type="ORF">BECKMB1821G_GA0114241_101415</name>
    <name evidence="3" type="ORF">BECKMB1821H_GA0114242_102716</name>
    <name evidence="2" type="ORF">BECKMB1821I_GA0114274_102617</name>
</gene>
<protein>
    <recommendedName>
        <fullName evidence="4">PIN domain-containing protein</fullName>
    </recommendedName>
</protein>
<dbReference type="AlphaFoldDB" id="A0A451BBF9"/>
<accession>A0A451BBF9</accession>